<dbReference type="Proteomes" id="UP001499930">
    <property type="component" value="Unassembled WGS sequence"/>
</dbReference>
<evidence type="ECO:0000313" key="2">
    <source>
        <dbReference type="EMBL" id="GAA3016281.1"/>
    </source>
</evidence>
<reference evidence="2 3" key="1">
    <citation type="journal article" date="2019" name="Int. J. Syst. Evol. Microbiol.">
        <title>The Global Catalogue of Microorganisms (GCM) 10K type strain sequencing project: providing services to taxonomists for standard genome sequencing and annotation.</title>
        <authorList>
            <consortium name="The Broad Institute Genomics Platform"/>
            <consortium name="The Broad Institute Genome Sequencing Center for Infectious Disease"/>
            <person name="Wu L."/>
            <person name="Ma J."/>
        </authorList>
    </citation>
    <scope>NUCLEOTIDE SEQUENCE [LARGE SCALE GENOMIC DNA]</scope>
    <source>
        <strain evidence="2 3">JCM 3106</strain>
    </source>
</reference>
<gene>
    <name evidence="2" type="ORF">GCM10017559_44840</name>
</gene>
<feature type="region of interest" description="Disordered" evidence="1">
    <location>
        <begin position="65"/>
        <end position="110"/>
    </location>
</feature>
<dbReference type="EMBL" id="BAAAWD010000013">
    <property type="protein sequence ID" value="GAA3016281.1"/>
    <property type="molecule type" value="Genomic_DNA"/>
</dbReference>
<evidence type="ECO:0000256" key="1">
    <source>
        <dbReference type="SAM" id="MobiDB-lite"/>
    </source>
</evidence>
<sequence>MNRVALLAMARRSSTPYLENPCSTGRTMFVAESSPGTIPFDLAFLGEVDDAGSPRVGGVARPIRLSEQLQPPGVDPVQPDQRAQELRAPRPDKAVDAENPSRMGRRGTRR</sequence>
<accession>A0ABN3Y460</accession>
<protein>
    <submittedName>
        <fullName evidence="2">Uncharacterized protein</fullName>
    </submittedName>
</protein>
<comment type="caution">
    <text evidence="2">The sequence shown here is derived from an EMBL/GenBank/DDBJ whole genome shotgun (WGS) entry which is preliminary data.</text>
</comment>
<proteinExistence type="predicted"/>
<name>A0ABN3Y460_9ACTN</name>
<keyword evidence="3" id="KW-1185">Reference proteome</keyword>
<feature type="compositionally biased region" description="Low complexity" evidence="1">
    <location>
        <begin position="68"/>
        <end position="81"/>
    </location>
</feature>
<evidence type="ECO:0000313" key="3">
    <source>
        <dbReference type="Proteomes" id="UP001499930"/>
    </source>
</evidence>
<organism evidence="2 3">
    <name type="scientific">Streptosporangium longisporum</name>
    <dbReference type="NCBI Taxonomy" id="46187"/>
    <lineage>
        <taxon>Bacteria</taxon>
        <taxon>Bacillati</taxon>
        <taxon>Actinomycetota</taxon>
        <taxon>Actinomycetes</taxon>
        <taxon>Streptosporangiales</taxon>
        <taxon>Streptosporangiaceae</taxon>
        <taxon>Streptosporangium</taxon>
    </lineage>
</organism>
<feature type="compositionally biased region" description="Basic and acidic residues" evidence="1">
    <location>
        <begin position="82"/>
        <end position="96"/>
    </location>
</feature>